<accession>A0A371J5M0</accession>
<keyword evidence="2" id="KW-1185">Reference proteome</keyword>
<dbReference type="Proteomes" id="UP000215694">
    <property type="component" value="Unassembled WGS sequence"/>
</dbReference>
<comment type="caution">
    <text evidence="1">The sequence shown here is derived from an EMBL/GenBank/DDBJ whole genome shotgun (WGS) entry which is preliminary data.</text>
</comment>
<organism evidence="1 2">
    <name type="scientific">Romboutsia weinsteinii</name>
    <dbReference type="NCBI Taxonomy" id="2020949"/>
    <lineage>
        <taxon>Bacteria</taxon>
        <taxon>Bacillati</taxon>
        <taxon>Bacillota</taxon>
        <taxon>Clostridia</taxon>
        <taxon>Peptostreptococcales</taxon>
        <taxon>Peptostreptococcaceae</taxon>
        <taxon>Romboutsia</taxon>
    </lineage>
</organism>
<evidence type="ECO:0000313" key="2">
    <source>
        <dbReference type="Proteomes" id="UP000215694"/>
    </source>
</evidence>
<dbReference type="RefSeq" id="WP_094369648.1">
    <property type="nucleotide sequence ID" value="NZ_NOJY02000009.1"/>
</dbReference>
<gene>
    <name evidence="1" type="ORF">CHL78_006790</name>
</gene>
<sequence length="169" mass="19877">MDKLLILIDADIKRCEDILKSRNYLEIVIAVEEIVDKYRDKIKSIDEIGKDKVWNYTSKDLEVIKNKLEAYRNDIIENYNKNIIGSKISIDELIIELKENAKNNTKYSPVKINDIMDKINTIELIRNENVSIDVKWFKLKDTMLWIANEDAETASKFLNIVQEILRNKN</sequence>
<dbReference type="AlphaFoldDB" id="A0A371J5M0"/>
<evidence type="ECO:0000313" key="1">
    <source>
        <dbReference type="EMBL" id="RDY28004.1"/>
    </source>
</evidence>
<dbReference type="OrthoDB" id="1756496at2"/>
<proteinExistence type="predicted"/>
<protein>
    <submittedName>
        <fullName evidence="1">Uncharacterized protein</fullName>
    </submittedName>
</protein>
<dbReference type="EMBL" id="NOJY02000009">
    <property type="protein sequence ID" value="RDY28004.1"/>
    <property type="molecule type" value="Genomic_DNA"/>
</dbReference>
<name>A0A371J5M0_9FIRM</name>
<reference evidence="1 2" key="1">
    <citation type="journal article" date="2017" name="Genome Announc.">
        <title>Draft Genome Sequence of Romboutsia weinsteinii sp. nov. Strain CCRI-19649(T) Isolated from Surface Water.</title>
        <authorList>
            <person name="Maheux A.F."/>
            <person name="Boudreau D.K."/>
            <person name="Berube E."/>
            <person name="Boissinot M."/>
            <person name="Cantin P."/>
            <person name="Raymond F."/>
            <person name="Corbeil J."/>
            <person name="Omar R.F."/>
            <person name="Bergeron M.G."/>
        </authorList>
    </citation>
    <scope>NUCLEOTIDE SEQUENCE [LARGE SCALE GENOMIC DNA]</scope>
    <source>
        <strain evidence="1 2">CCRI-19649</strain>
    </source>
</reference>